<accession>A0A498RFE1</accession>
<reference evidence="2 3" key="1">
    <citation type="submission" date="2018-06" db="EMBL/GenBank/DDBJ databases">
        <authorList>
            <person name="Strepis N."/>
        </authorList>
    </citation>
    <scope>NUCLEOTIDE SEQUENCE [LARGE SCALE GENOMIC DNA]</scope>
    <source>
        <strain evidence="2">LUCI</strain>
    </source>
</reference>
<evidence type="ECO:0000256" key="1">
    <source>
        <dbReference type="SAM" id="SignalP"/>
    </source>
</evidence>
<evidence type="ECO:0000313" key="2">
    <source>
        <dbReference type="EMBL" id="VBB07818.1"/>
    </source>
</evidence>
<dbReference type="Proteomes" id="UP000277811">
    <property type="component" value="Unassembled WGS sequence"/>
</dbReference>
<keyword evidence="1" id="KW-0732">Signal</keyword>
<feature type="signal peptide" evidence="1">
    <location>
        <begin position="1"/>
        <end position="22"/>
    </location>
</feature>
<evidence type="ECO:0008006" key="4">
    <source>
        <dbReference type="Google" id="ProtNLM"/>
    </source>
</evidence>
<dbReference type="AlphaFoldDB" id="A0A498RFE1"/>
<proteinExistence type="predicted"/>
<dbReference type="OrthoDB" id="9789552at2"/>
<evidence type="ECO:0000313" key="3">
    <source>
        <dbReference type="Proteomes" id="UP000277811"/>
    </source>
</evidence>
<dbReference type="Pfam" id="PF13552">
    <property type="entry name" value="DUF4127"/>
    <property type="match status" value="1"/>
</dbReference>
<gene>
    <name evidence="2" type="ORF">LUCI_3083</name>
</gene>
<feature type="chain" id="PRO_5038785975" description="DUF4127 domain-containing protein" evidence="1">
    <location>
        <begin position="23"/>
        <end position="518"/>
    </location>
</feature>
<organism evidence="2 3">
    <name type="scientific">Lucifera butyrica</name>
    <dbReference type="NCBI Taxonomy" id="1351585"/>
    <lineage>
        <taxon>Bacteria</taxon>
        <taxon>Bacillati</taxon>
        <taxon>Bacillota</taxon>
        <taxon>Negativicutes</taxon>
        <taxon>Veillonellales</taxon>
        <taxon>Veillonellaceae</taxon>
        <taxon>Lucifera</taxon>
    </lineage>
</organism>
<dbReference type="InterPro" id="IPR025394">
    <property type="entry name" value="DUF4127"/>
</dbReference>
<dbReference type="EMBL" id="UPPP01000081">
    <property type="protein sequence ID" value="VBB07818.1"/>
    <property type="molecule type" value="Genomic_DNA"/>
</dbReference>
<dbReference type="RefSeq" id="WP_122628743.1">
    <property type="nucleotide sequence ID" value="NZ_UPPP01000081.1"/>
</dbReference>
<protein>
    <recommendedName>
        <fullName evidence="4">DUF4127 domain-containing protein</fullName>
    </recommendedName>
</protein>
<sequence length="518" mass="57443">MKKFVLLIVLMMFSLAMQPVQAKAETILFVPADNRPVSLEYVVDTARNAGVNLLTPPNDLLGSRTSPGNPDALWDWVFNHSQEADAIVVSGDSMLYGSLVGSRKHNYSEEVLQQRMDRFAKLKQLNPFAPLYVYATIMRTSRASFGGVEPAYYEKYGPSIFQITALEDKSDLEPLSRSEQSQLQTLLQTVPQEVMSDWMARRAKNYKMDVRMINYTKNDTFDYLILGRDDCSPFSQSHKESRLLSKVAQGLPTTRYTSFPGADQLGMLLVTRAINNLNWQLPFIQVKYAPGAGPETVPTYEDKELGETIPEQITAAGGIMLQNAVHPDLILEVNTPANGKTLEAGNPVNQNPKHAKTTVFTERIGQELTSGANIAVADVAFANGADNALMDELDHQKLLPKLAAYSGWNTAGNTIGYAIGQGILAAGTEPAAKDRLLAVRLLDDWAYQANIRNQISDSVLSPLGGSPFYLNGLAPQITAETQRKMQNFATDKLQDFDIHDLKVTYPWNRMFEVNIELK</sequence>
<keyword evidence="3" id="KW-1185">Reference proteome</keyword>
<name>A0A498RFE1_9FIRM</name>